<dbReference type="HOGENOM" id="CLU_105851_2_0_10"/>
<dbReference type="InterPro" id="IPR058532">
    <property type="entry name" value="YjbR/MT2646/Rv2570-like"/>
</dbReference>
<evidence type="ECO:0000313" key="2">
    <source>
        <dbReference type="Proteomes" id="UP000006008"/>
    </source>
</evidence>
<dbReference type="RefSeq" id="WP_009133201.1">
    <property type="nucleotide sequence ID" value="NZ_CP102250.1"/>
</dbReference>
<dbReference type="InterPro" id="IPR038056">
    <property type="entry name" value="YjbR-like_sf"/>
</dbReference>
<keyword evidence="2" id="KW-1185">Reference proteome</keyword>
<dbReference type="AlphaFoldDB" id="G5H635"/>
<evidence type="ECO:0008006" key="3">
    <source>
        <dbReference type="Google" id="ProtNLM"/>
    </source>
</evidence>
<reference evidence="1 2" key="1">
    <citation type="submission" date="2011-08" db="EMBL/GenBank/DDBJ databases">
        <title>The Genome Sequence of Alistipes indistinctus YIT 12060.</title>
        <authorList>
            <consortium name="The Broad Institute Genome Sequencing Platform"/>
            <person name="Earl A."/>
            <person name="Ward D."/>
            <person name="Feldgarden M."/>
            <person name="Gevers D."/>
            <person name="Morotomi M."/>
            <person name="Young S.K."/>
            <person name="Zeng Q."/>
            <person name="Gargeya S."/>
            <person name="Fitzgerald M."/>
            <person name="Haas B."/>
            <person name="Abouelleil A."/>
            <person name="Alvarado L."/>
            <person name="Arachchi H.M."/>
            <person name="Berlin A."/>
            <person name="Brown A."/>
            <person name="Chapman S.B."/>
            <person name="Chen Z."/>
            <person name="Dunbar C."/>
            <person name="Freedman E."/>
            <person name="Gearin G."/>
            <person name="Gellesch M."/>
            <person name="Goldberg J."/>
            <person name="Griggs A."/>
            <person name="Gujja S."/>
            <person name="Heiman D."/>
            <person name="Howarth C."/>
            <person name="Larson L."/>
            <person name="Lui A."/>
            <person name="MacDonald P.J.P."/>
            <person name="Montmayeur A."/>
            <person name="Murphy C."/>
            <person name="Neiman D."/>
            <person name="Pearson M."/>
            <person name="Priest M."/>
            <person name="Roberts A."/>
            <person name="Saif S."/>
            <person name="Shea T."/>
            <person name="Shenoy N."/>
            <person name="Sisk P."/>
            <person name="Stolte C."/>
            <person name="Sykes S."/>
            <person name="Wortman J."/>
            <person name="Nusbaum C."/>
            <person name="Birren B."/>
        </authorList>
    </citation>
    <scope>NUCLEOTIDE SEQUENCE [LARGE SCALE GENOMIC DNA]</scope>
    <source>
        <strain evidence="1 2">YIT 12060</strain>
    </source>
</reference>
<name>G5H635_9BACT</name>
<dbReference type="PATRIC" id="fig|742725.3.peg.439"/>
<protein>
    <recommendedName>
        <fullName evidence="3">MmcQ/YjbR family DNA-binding protein</fullName>
    </recommendedName>
</protein>
<dbReference type="InterPro" id="IPR007351">
    <property type="entry name" value="YjbR"/>
</dbReference>
<dbReference type="PANTHER" id="PTHR35145:SF1">
    <property type="entry name" value="CYTOPLASMIC PROTEIN"/>
    <property type="match status" value="1"/>
</dbReference>
<dbReference type="EMBL" id="ADLD01000004">
    <property type="protein sequence ID" value="EHB93129.1"/>
    <property type="molecule type" value="Genomic_DNA"/>
</dbReference>
<dbReference type="eggNOG" id="COG2315">
    <property type="taxonomic scope" value="Bacteria"/>
</dbReference>
<gene>
    <name evidence="1" type="ORF">HMPREF9450_00395</name>
</gene>
<dbReference type="GeneID" id="92816816"/>
<sequence length="124" mass="14708">MNVEEFREYCLSFRGVREKMPFPNVADRYSRDVLCFYVGDKWFCFVNVAVFDFCCIKCDPDRSGELQARYMGIRPGWHMNKKYWISVYFEQDVPDSLIRELVKASYDLVAGSLTKKEREELDSL</sequence>
<organism evidence="1 2">
    <name type="scientific">Alistipes indistinctus YIT 12060</name>
    <dbReference type="NCBI Taxonomy" id="742725"/>
    <lineage>
        <taxon>Bacteria</taxon>
        <taxon>Pseudomonadati</taxon>
        <taxon>Bacteroidota</taxon>
        <taxon>Bacteroidia</taxon>
        <taxon>Bacteroidales</taxon>
        <taxon>Rikenellaceae</taxon>
        <taxon>Alistipes</taxon>
    </lineage>
</organism>
<dbReference type="PANTHER" id="PTHR35145">
    <property type="entry name" value="CYTOPLASMIC PROTEIN-RELATED"/>
    <property type="match status" value="1"/>
</dbReference>
<dbReference type="Pfam" id="PF04237">
    <property type="entry name" value="YjbR"/>
    <property type="match status" value="1"/>
</dbReference>
<dbReference type="Gene3D" id="3.90.1150.30">
    <property type="match status" value="1"/>
</dbReference>
<dbReference type="SUPFAM" id="SSF142906">
    <property type="entry name" value="YjbR-like"/>
    <property type="match status" value="1"/>
</dbReference>
<dbReference type="Proteomes" id="UP000006008">
    <property type="component" value="Unassembled WGS sequence"/>
</dbReference>
<evidence type="ECO:0000313" key="1">
    <source>
        <dbReference type="EMBL" id="EHB93129.1"/>
    </source>
</evidence>
<comment type="caution">
    <text evidence="1">The sequence shown here is derived from an EMBL/GenBank/DDBJ whole genome shotgun (WGS) entry which is preliminary data.</text>
</comment>
<proteinExistence type="predicted"/>
<dbReference type="OrthoDB" id="9789813at2"/>
<accession>G5H635</accession>